<feature type="transmembrane region" description="Helical" evidence="1">
    <location>
        <begin position="109"/>
        <end position="130"/>
    </location>
</feature>
<comment type="caution">
    <text evidence="2">The sequence shown here is derived from an EMBL/GenBank/DDBJ whole genome shotgun (WGS) entry which is preliminary data.</text>
</comment>
<evidence type="ECO:0000256" key="1">
    <source>
        <dbReference type="SAM" id="Phobius"/>
    </source>
</evidence>
<dbReference type="AlphaFoldDB" id="A0A7V2AU13"/>
<dbReference type="Proteomes" id="UP000886069">
    <property type="component" value="Unassembled WGS sequence"/>
</dbReference>
<keyword evidence="1" id="KW-0472">Membrane</keyword>
<organism evidence="2">
    <name type="scientific">Eiseniibacteriota bacterium</name>
    <dbReference type="NCBI Taxonomy" id="2212470"/>
    <lineage>
        <taxon>Bacteria</taxon>
        <taxon>Candidatus Eiseniibacteriota</taxon>
    </lineage>
</organism>
<evidence type="ECO:0000313" key="2">
    <source>
        <dbReference type="EMBL" id="HER43242.1"/>
    </source>
</evidence>
<reference evidence="2" key="1">
    <citation type="journal article" date="2020" name="mSystems">
        <title>Genome- and Community-Level Interaction Insights into Carbon Utilization and Element Cycling Functions of Hydrothermarchaeota in Hydrothermal Sediment.</title>
        <authorList>
            <person name="Zhou Z."/>
            <person name="Liu Y."/>
            <person name="Xu W."/>
            <person name="Pan J."/>
            <person name="Luo Z.H."/>
            <person name="Li M."/>
        </authorList>
    </citation>
    <scope>NUCLEOTIDE SEQUENCE [LARGE SCALE GENOMIC DNA]</scope>
    <source>
        <strain evidence="2">SpSt-1233</strain>
    </source>
</reference>
<name>A0A7V2AU13_UNCEI</name>
<gene>
    <name evidence="2" type="ORF">ENO08_02135</name>
</gene>
<keyword evidence="1" id="KW-1133">Transmembrane helix</keyword>
<keyword evidence="1" id="KW-0812">Transmembrane</keyword>
<dbReference type="EMBL" id="DSEC01000150">
    <property type="protein sequence ID" value="HER43242.1"/>
    <property type="molecule type" value="Genomic_DNA"/>
</dbReference>
<feature type="transmembrane region" description="Helical" evidence="1">
    <location>
        <begin position="47"/>
        <end position="76"/>
    </location>
</feature>
<protein>
    <submittedName>
        <fullName evidence="2">Uncharacterized protein</fullName>
    </submittedName>
</protein>
<proteinExistence type="predicted"/>
<sequence>MFTHVAAGALAGAYAPNLYLAPVFGLGSHVVLDMIPHHDFEKMKVEIILALVAIALLAAAGAMAPPVILGVLFGILPDLENLLWKTGRIRADQKIFPGHVGVLKHGAPAGISSIYLQAAFSLLAVAFLVWRG</sequence>
<accession>A0A7V2AU13</accession>
<feature type="transmembrane region" description="Helical" evidence="1">
    <location>
        <begin position="18"/>
        <end position="35"/>
    </location>
</feature>